<keyword evidence="2" id="KW-1185">Reference proteome</keyword>
<evidence type="ECO:0000313" key="1">
    <source>
        <dbReference type="EMBL" id="ARM74831.1"/>
    </source>
</evidence>
<accession>A0A1W6JX10</accession>
<evidence type="ECO:0000313" key="2">
    <source>
        <dbReference type="Proteomes" id="UP000193404"/>
    </source>
</evidence>
<organism evidence="1 2">
    <name type="scientific">Acidianus manzaensis</name>
    <dbReference type="NCBI Taxonomy" id="282676"/>
    <lineage>
        <taxon>Archaea</taxon>
        <taxon>Thermoproteota</taxon>
        <taxon>Thermoprotei</taxon>
        <taxon>Sulfolobales</taxon>
        <taxon>Sulfolobaceae</taxon>
        <taxon>Acidianus</taxon>
    </lineage>
</organism>
<proteinExistence type="predicted"/>
<gene>
    <name evidence="1" type="ORF">B6F84_01515</name>
</gene>
<dbReference type="GeneID" id="41589556"/>
<dbReference type="OrthoDB" id="43559at2157"/>
<dbReference type="EMBL" id="CP020477">
    <property type="protein sequence ID" value="ARM74831.1"/>
    <property type="molecule type" value="Genomic_DNA"/>
</dbReference>
<reference evidence="1 2" key="1">
    <citation type="submission" date="2017-03" db="EMBL/GenBank/DDBJ databases">
        <title>Sulfur activation and transportation mechanism of thermophilic Archaea Acidianus manzaensis YN-25.</title>
        <authorList>
            <person name="Ma Y."/>
            <person name="Yang Y."/>
            <person name="Xia J."/>
        </authorList>
    </citation>
    <scope>NUCLEOTIDE SEQUENCE [LARGE SCALE GENOMIC DNA]</scope>
    <source>
        <strain evidence="1 2">YN-25</strain>
    </source>
</reference>
<dbReference type="AlphaFoldDB" id="A0A1W6JX10"/>
<dbReference type="Proteomes" id="UP000193404">
    <property type="component" value="Chromosome"/>
</dbReference>
<dbReference type="RefSeq" id="WP_148690582.1">
    <property type="nucleotide sequence ID" value="NZ_CP020477.1"/>
</dbReference>
<protein>
    <submittedName>
        <fullName evidence="1">Uncharacterized protein</fullName>
    </submittedName>
</protein>
<name>A0A1W6JX10_9CREN</name>
<dbReference type="STRING" id="282676.B6F84_01515"/>
<sequence>MGLIDLEKEKINNIAFFLKGFMTDHERFETIEDIFTFIDRINKKKIESIENIKKWEKWKLKLLLKRLKFISNSFRKEKKLKNSLESKFKIKITRILEYEQDKYVIFYELNNKNLVVSGSARQIKEKLNEELKRKRKEKNLINS</sequence>
<dbReference type="KEGG" id="aman:B6F84_01515"/>